<keyword evidence="2" id="KW-1185">Reference proteome</keyword>
<name>A0A9K3DB25_9EUKA</name>
<dbReference type="OrthoDB" id="2316594at2759"/>
<comment type="caution">
    <text evidence="1">The sequence shown here is derived from an EMBL/GenBank/DDBJ whole genome shotgun (WGS) entry which is preliminary data.</text>
</comment>
<sequence>LDAAYLRMMMGLEGNKQPLYAGVLMGLLRDVQRSGRRPSWADFLGLIKKAGFSRDQSGPLQQRVEMLEGLVLESGSNASLAGASSYTSLMADIEPGSLVICDLTDPMLSPD</sequence>
<reference evidence="1 2" key="1">
    <citation type="journal article" date="2018" name="PLoS ONE">
        <title>The draft genome of Kipferlia bialata reveals reductive genome evolution in fornicate parasites.</title>
        <authorList>
            <person name="Tanifuji G."/>
            <person name="Takabayashi S."/>
            <person name="Kume K."/>
            <person name="Takagi M."/>
            <person name="Nakayama T."/>
            <person name="Kamikawa R."/>
            <person name="Inagaki Y."/>
            <person name="Hashimoto T."/>
        </authorList>
    </citation>
    <scope>NUCLEOTIDE SEQUENCE [LARGE SCALE GENOMIC DNA]</scope>
    <source>
        <strain evidence="1">NY0173</strain>
    </source>
</reference>
<evidence type="ECO:0000313" key="1">
    <source>
        <dbReference type="EMBL" id="GIQ91582.1"/>
    </source>
</evidence>
<evidence type="ECO:0000313" key="2">
    <source>
        <dbReference type="Proteomes" id="UP000265618"/>
    </source>
</evidence>
<dbReference type="EMBL" id="BDIP01007984">
    <property type="protein sequence ID" value="GIQ91582.1"/>
    <property type="molecule type" value="Genomic_DNA"/>
</dbReference>
<feature type="non-terminal residue" evidence="1">
    <location>
        <position position="111"/>
    </location>
</feature>
<protein>
    <submittedName>
        <fullName evidence="1">Uncharacterized protein</fullName>
    </submittedName>
</protein>
<feature type="non-terminal residue" evidence="1">
    <location>
        <position position="1"/>
    </location>
</feature>
<dbReference type="Proteomes" id="UP000265618">
    <property type="component" value="Unassembled WGS sequence"/>
</dbReference>
<accession>A0A9K3DB25</accession>
<proteinExistence type="predicted"/>
<organism evidence="1 2">
    <name type="scientific">Kipferlia bialata</name>
    <dbReference type="NCBI Taxonomy" id="797122"/>
    <lineage>
        <taxon>Eukaryota</taxon>
        <taxon>Metamonada</taxon>
        <taxon>Carpediemonas-like organisms</taxon>
        <taxon>Kipferlia</taxon>
    </lineage>
</organism>
<gene>
    <name evidence="1" type="ORF">KIPB_014915</name>
</gene>
<dbReference type="AlphaFoldDB" id="A0A9K3DB25"/>